<gene>
    <name evidence="1" type="ORF">BAU06_21505</name>
    <name evidence="2" type="ORF">BAU08_22040</name>
</gene>
<name>A0A193FN65_9BORD</name>
<evidence type="ECO:0000313" key="4">
    <source>
        <dbReference type="Proteomes" id="UP000092213"/>
    </source>
</evidence>
<accession>A0A193FN65</accession>
<dbReference type="EMBL" id="CP016170">
    <property type="protein sequence ID" value="ANN68539.1"/>
    <property type="molecule type" value="Genomic_DNA"/>
</dbReference>
<dbReference type="EMBL" id="CP016171">
    <property type="protein sequence ID" value="ANN73680.1"/>
    <property type="molecule type" value="Genomic_DNA"/>
</dbReference>
<keyword evidence="3" id="KW-1185">Reference proteome</keyword>
<dbReference type="AlphaFoldDB" id="A0A193FN65"/>
<dbReference type="PANTHER" id="PTHR35566">
    <property type="entry name" value="BLR3599 PROTEIN"/>
    <property type="match status" value="1"/>
</dbReference>
<dbReference type="PANTHER" id="PTHR35566:SF1">
    <property type="entry name" value="TYPE VI SECRETION SYSTEM BASEPLATE COMPONENT TSSK1"/>
    <property type="match status" value="1"/>
</dbReference>
<dbReference type="Proteomes" id="UP000091897">
    <property type="component" value="Chromosome"/>
</dbReference>
<dbReference type="STRING" id="463025.BAU08_22040"/>
<sequence>MATYLKQPLYWHQGLFLQPHHFQYQDAWTERMLARQVELTMPWYWGFGALEINETALGAREVVIDHMALRWRDGTLTEIPGNARIESRRFELADFSQGARTLYVGLRRHIEDQSNVLKYENLDDAVQADARLVVPADPQEVPDRYTSGPTGRVTLMTYVLRLFWEEEINDLSDYDVMPVARLEQDGEIVRLAPRFVPPCLNLAASRPLQLMMMELRDEVIGRARQLEVFKQPVAGRSGEDGQFAPLLALSVLNRYGPQITHLVEARQTHPWTIYGVLRQLAGELSTFSEFCDLLGETRDNQQLVRPYKHTDLGPSFMGVLDLIRRLLNEITIGPEMLVHFEQDGATGNLFRADMPPSFFGPRHRYYIMARSSLDPKALAESVMLEAKLGTPDQIETLVTRSLPGVEVMPLQTLPLGMPRRAGSAYFRIESLSEAWDAVVHDGRLSLFLPDSPADLRLELIVIKG</sequence>
<dbReference type="InterPro" id="IPR010263">
    <property type="entry name" value="T6SS_TssK"/>
</dbReference>
<dbReference type="Pfam" id="PF05936">
    <property type="entry name" value="T6SS_VasE"/>
    <property type="match status" value="1"/>
</dbReference>
<dbReference type="RefSeq" id="WP_066355257.1">
    <property type="nucleotide sequence ID" value="NZ_CBCSFJ010000011.1"/>
</dbReference>
<dbReference type="Proteomes" id="UP000092213">
    <property type="component" value="Chromosome"/>
</dbReference>
<proteinExistence type="predicted"/>
<organism evidence="2 4">
    <name type="scientific">Bordetella bronchialis</name>
    <dbReference type="NCBI Taxonomy" id="463025"/>
    <lineage>
        <taxon>Bacteria</taxon>
        <taxon>Pseudomonadati</taxon>
        <taxon>Pseudomonadota</taxon>
        <taxon>Betaproteobacteria</taxon>
        <taxon>Burkholderiales</taxon>
        <taxon>Alcaligenaceae</taxon>
        <taxon>Bordetella</taxon>
    </lineage>
</organism>
<reference evidence="3 4" key="1">
    <citation type="submission" date="2016-06" db="EMBL/GenBank/DDBJ databases">
        <title>Complete genome sequences of Bordetella bronchialis and Bordetella flabilis.</title>
        <authorList>
            <person name="LiPuma J.J."/>
            <person name="Spilker T."/>
        </authorList>
    </citation>
    <scope>NUCLEOTIDE SEQUENCE [LARGE SCALE GENOMIC DNA]</scope>
    <source>
        <strain evidence="2 4">AU17976</strain>
        <strain evidence="1 3">AU3182</strain>
    </source>
</reference>
<protein>
    <submittedName>
        <fullName evidence="2">Type VI secretion system-associated protein</fullName>
    </submittedName>
</protein>
<dbReference type="OrthoDB" id="9775333at2"/>
<evidence type="ECO:0000313" key="2">
    <source>
        <dbReference type="EMBL" id="ANN73680.1"/>
    </source>
</evidence>
<evidence type="ECO:0000313" key="3">
    <source>
        <dbReference type="Proteomes" id="UP000091897"/>
    </source>
</evidence>
<dbReference type="KEGG" id="bbro:BAU06_21505"/>
<dbReference type="NCBIfam" id="TIGR03353">
    <property type="entry name" value="VI_chp_4"/>
    <property type="match status" value="1"/>
</dbReference>
<evidence type="ECO:0000313" key="1">
    <source>
        <dbReference type="EMBL" id="ANN68539.1"/>
    </source>
</evidence>